<dbReference type="AlphaFoldDB" id="A0A6I4V211"/>
<keyword evidence="3" id="KW-1185">Reference proteome</keyword>
<dbReference type="PROSITE" id="PS51186">
    <property type="entry name" value="GNAT"/>
    <property type="match status" value="1"/>
</dbReference>
<reference evidence="2 3" key="1">
    <citation type="submission" date="2019-12" db="EMBL/GenBank/DDBJ databases">
        <title>Genomic-based taxomic classification of the family Erythrobacteraceae.</title>
        <authorList>
            <person name="Xu L."/>
        </authorList>
    </citation>
    <scope>NUCLEOTIDE SEQUENCE [LARGE SCALE GENOMIC DNA]</scope>
    <source>
        <strain evidence="2 3">SW-109</strain>
    </source>
</reference>
<proteinExistence type="predicted"/>
<dbReference type="Pfam" id="PF13527">
    <property type="entry name" value="Acetyltransf_9"/>
    <property type="match status" value="1"/>
</dbReference>
<dbReference type="OrthoDB" id="9815099at2"/>
<organism evidence="2 3">
    <name type="scientific">Pontixanthobacter luteolus</name>
    <dbReference type="NCBI Taxonomy" id="295089"/>
    <lineage>
        <taxon>Bacteria</taxon>
        <taxon>Pseudomonadati</taxon>
        <taxon>Pseudomonadota</taxon>
        <taxon>Alphaproteobacteria</taxon>
        <taxon>Sphingomonadales</taxon>
        <taxon>Erythrobacteraceae</taxon>
        <taxon>Pontixanthobacter</taxon>
    </lineage>
</organism>
<protein>
    <submittedName>
        <fullName evidence="2">GNAT family N-acetyltransferase</fullName>
    </submittedName>
</protein>
<dbReference type="RefSeq" id="WP_160730264.1">
    <property type="nucleotide sequence ID" value="NZ_WTYP01000001.1"/>
</dbReference>
<feature type="domain" description="N-acetyltransferase" evidence="1">
    <location>
        <begin position="2"/>
        <end position="155"/>
    </location>
</feature>
<dbReference type="Gene3D" id="3.40.630.30">
    <property type="match status" value="1"/>
</dbReference>
<dbReference type="EMBL" id="WTYP01000001">
    <property type="protein sequence ID" value="MXP47106.1"/>
    <property type="molecule type" value="Genomic_DNA"/>
</dbReference>
<dbReference type="InterPro" id="IPR016181">
    <property type="entry name" value="Acyl_CoA_acyltransferase"/>
</dbReference>
<accession>A0A6I4V211</accession>
<gene>
    <name evidence="2" type="ORF">GRI43_06850</name>
</gene>
<evidence type="ECO:0000313" key="2">
    <source>
        <dbReference type="EMBL" id="MXP47106.1"/>
    </source>
</evidence>
<dbReference type="InterPro" id="IPR000182">
    <property type="entry name" value="GNAT_dom"/>
</dbReference>
<sequence>MATIVPLSNVDADLIEQLLDRAFGEGRQARTAYRIREGTDWLEALSFAALDEDDYLAGTIQLWPVALTDPEGRNHPLIMVGPVAVLPEKQHEGYGKALMLAALGALAPQSPLPQVMIGDPEYYGRFFGFSAAPTGKWHCPGPFEQSRLLVRCENPAILPAEGMLGPWPSDFNPEAGTD</sequence>
<evidence type="ECO:0000259" key="1">
    <source>
        <dbReference type="PROSITE" id="PS51186"/>
    </source>
</evidence>
<evidence type="ECO:0000313" key="3">
    <source>
        <dbReference type="Proteomes" id="UP000471435"/>
    </source>
</evidence>
<dbReference type="Proteomes" id="UP000471435">
    <property type="component" value="Unassembled WGS sequence"/>
</dbReference>
<dbReference type="GO" id="GO:0016747">
    <property type="term" value="F:acyltransferase activity, transferring groups other than amino-acyl groups"/>
    <property type="evidence" value="ECO:0007669"/>
    <property type="project" value="InterPro"/>
</dbReference>
<dbReference type="SUPFAM" id="SSF55729">
    <property type="entry name" value="Acyl-CoA N-acyltransferases (Nat)"/>
    <property type="match status" value="1"/>
</dbReference>
<name>A0A6I4V211_9SPHN</name>
<comment type="caution">
    <text evidence="2">The sequence shown here is derived from an EMBL/GenBank/DDBJ whole genome shotgun (WGS) entry which is preliminary data.</text>
</comment>
<keyword evidence="2" id="KW-0808">Transferase</keyword>